<gene>
    <name evidence="7" type="ORF">CAMP_LOCUS11729</name>
</gene>
<feature type="transmembrane region" description="Helical" evidence="6">
    <location>
        <begin position="56"/>
        <end position="76"/>
    </location>
</feature>
<dbReference type="InterPro" id="IPR006043">
    <property type="entry name" value="NCS2"/>
</dbReference>
<evidence type="ECO:0000256" key="5">
    <source>
        <dbReference type="ARBA" id="ARBA00023136"/>
    </source>
</evidence>
<keyword evidence="8" id="KW-1185">Reference proteome</keyword>
<dbReference type="PANTHER" id="PTHR11119">
    <property type="entry name" value="XANTHINE-URACIL / VITAMIN C PERMEASE FAMILY MEMBER"/>
    <property type="match status" value="1"/>
</dbReference>
<dbReference type="Proteomes" id="UP001152747">
    <property type="component" value="Unassembled WGS sequence"/>
</dbReference>
<evidence type="ECO:0000256" key="4">
    <source>
        <dbReference type="ARBA" id="ARBA00022989"/>
    </source>
</evidence>
<keyword evidence="3 6" id="KW-0812">Transmembrane</keyword>
<feature type="transmembrane region" description="Helical" evidence="6">
    <location>
        <begin position="389"/>
        <end position="409"/>
    </location>
</feature>
<evidence type="ECO:0000256" key="3">
    <source>
        <dbReference type="ARBA" id="ARBA00022692"/>
    </source>
</evidence>
<evidence type="ECO:0000256" key="2">
    <source>
        <dbReference type="ARBA" id="ARBA00008821"/>
    </source>
</evidence>
<feature type="transmembrane region" description="Helical" evidence="6">
    <location>
        <begin position="364"/>
        <end position="383"/>
    </location>
</feature>
<dbReference type="GO" id="GO:0016020">
    <property type="term" value="C:membrane"/>
    <property type="evidence" value="ECO:0007669"/>
    <property type="project" value="UniProtKB-SubCell"/>
</dbReference>
<evidence type="ECO:0000313" key="8">
    <source>
        <dbReference type="Proteomes" id="UP001152747"/>
    </source>
</evidence>
<keyword evidence="4 6" id="KW-1133">Transmembrane helix</keyword>
<feature type="transmembrane region" description="Helical" evidence="6">
    <location>
        <begin position="125"/>
        <end position="153"/>
    </location>
</feature>
<dbReference type="Pfam" id="PF00860">
    <property type="entry name" value="Xan_ur_permease"/>
    <property type="match status" value="1"/>
</dbReference>
<feature type="transmembrane region" description="Helical" evidence="6">
    <location>
        <begin position="214"/>
        <end position="238"/>
    </location>
</feature>
<feature type="transmembrane region" description="Helical" evidence="6">
    <location>
        <begin position="173"/>
        <end position="193"/>
    </location>
</feature>
<comment type="similarity">
    <text evidence="2">Belongs to the nucleobase:cation symporter-2 (NCS2) (TC 2.A.40) family.</text>
</comment>
<sequence length="536" mass="58824">MSQLHLGVNDKPDIKEMICFGFQQAMLSISGLLVYPFIISNIVCAGAAAVQLRVQLISATFVSCGLATILQTTFGLRLSVLHGPAMAFLPPLLAYQKNNDCPYGEYDEVPEENWIQRMRDIQGSLMAACFVFIAVGGTGIAGYLAELIGPITIVPLMLLLCESIVPTIEEKLSLHWISLLMLVTVVLMAVYLENTKVSMFYYSTKKMEIVSTKVRLFGQFPYLLSTIFAWLICFIMTVTNLEPENGQARTDKNVTMTVLRQSSWIHIPLPFAYGTPKFVGGIFFGFVASCLASIIENIGSYDLLARTSHQQPPPKDAINRAIAFEGIGSLIAAMTGVSSGVTTYAENIALIHITRVASRSTMQFAGVVLIFLGLFSKFAAFLASIPDALIGGLLTMGISMIGGVALSNLQMINLKLCRNLSIMGLAFLLGQITPLHFSKSPIQSSWPELNNILNMLLNIKMLVGGVIATLLDNTVPGATREDRGFRKISTATENGFKNDAYEFPEKLKRIMRKFPILQYIPLLPSSEMKKSENQQV</sequence>
<feature type="transmembrane region" description="Helical" evidence="6">
    <location>
        <begin position="25"/>
        <end position="50"/>
    </location>
</feature>
<feature type="transmembrane region" description="Helical" evidence="6">
    <location>
        <begin position="452"/>
        <end position="471"/>
    </location>
</feature>
<organism evidence="7 8">
    <name type="scientific">Caenorhabditis angaria</name>
    <dbReference type="NCBI Taxonomy" id="860376"/>
    <lineage>
        <taxon>Eukaryota</taxon>
        <taxon>Metazoa</taxon>
        <taxon>Ecdysozoa</taxon>
        <taxon>Nematoda</taxon>
        <taxon>Chromadorea</taxon>
        <taxon>Rhabditida</taxon>
        <taxon>Rhabditina</taxon>
        <taxon>Rhabditomorpha</taxon>
        <taxon>Rhabditoidea</taxon>
        <taxon>Rhabditidae</taxon>
        <taxon>Peloderinae</taxon>
        <taxon>Caenorhabditis</taxon>
    </lineage>
</organism>
<evidence type="ECO:0000256" key="6">
    <source>
        <dbReference type="SAM" id="Phobius"/>
    </source>
</evidence>
<dbReference type="EMBL" id="CANHGI010000004">
    <property type="protein sequence ID" value="CAI5449092.1"/>
    <property type="molecule type" value="Genomic_DNA"/>
</dbReference>
<name>A0A9P1IRY5_9PELO</name>
<comment type="caution">
    <text evidence="7">The sequence shown here is derived from an EMBL/GenBank/DDBJ whole genome shotgun (WGS) entry which is preliminary data.</text>
</comment>
<reference evidence="7" key="1">
    <citation type="submission" date="2022-11" db="EMBL/GenBank/DDBJ databases">
        <authorList>
            <person name="Kikuchi T."/>
        </authorList>
    </citation>
    <scope>NUCLEOTIDE SEQUENCE</scope>
    <source>
        <strain evidence="7">PS1010</strain>
    </source>
</reference>
<feature type="transmembrane region" description="Helical" evidence="6">
    <location>
        <begin position="278"/>
        <end position="298"/>
    </location>
</feature>
<dbReference type="GO" id="GO:0022857">
    <property type="term" value="F:transmembrane transporter activity"/>
    <property type="evidence" value="ECO:0007669"/>
    <property type="project" value="InterPro"/>
</dbReference>
<evidence type="ECO:0000256" key="1">
    <source>
        <dbReference type="ARBA" id="ARBA00004141"/>
    </source>
</evidence>
<keyword evidence="5 6" id="KW-0472">Membrane</keyword>
<feature type="transmembrane region" description="Helical" evidence="6">
    <location>
        <begin position="416"/>
        <end position="432"/>
    </location>
</feature>
<dbReference type="AlphaFoldDB" id="A0A9P1IRY5"/>
<evidence type="ECO:0000313" key="7">
    <source>
        <dbReference type="EMBL" id="CAI5449092.1"/>
    </source>
</evidence>
<comment type="subcellular location">
    <subcellularLocation>
        <location evidence="1">Membrane</location>
        <topology evidence="1">Multi-pass membrane protein</topology>
    </subcellularLocation>
</comment>
<dbReference type="OrthoDB" id="1641903at2759"/>
<accession>A0A9P1IRY5</accession>
<proteinExistence type="inferred from homology"/>
<protein>
    <submittedName>
        <fullName evidence="7">Uncharacterized protein</fullName>
    </submittedName>
</protein>